<keyword evidence="4 7" id="KW-0547">Nucleotide-binding</keyword>
<dbReference type="SMART" id="SM00220">
    <property type="entry name" value="S_TKc"/>
    <property type="match status" value="1"/>
</dbReference>
<keyword evidence="2" id="KW-0723">Serine/threonine-protein kinase</keyword>
<dbReference type="GO" id="GO:0004713">
    <property type="term" value="F:protein tyrosine kinase activity"/>
    <property type="evidence" value="ECO:0007669"/>
    <property type="project" value="TreeGrafter"/>
</dbReference>
<feature type="domain" description="Protein kinase" evidence="9">
    <location>
        <begin position="191"/>
        <end position="544"/>
    </location>
</feature>
<dbReference type="PROSITE" id="PS50011">
    <property type="entry name" value="PROTEIN_KINASE_DOM"/>
    <property type="match status" value="1"/>
</dbReference>
<evidence type="ECO:0000313" key="10">
    <source>
        <dbReference type="EMBL" id="KAB5529693.1"/>
    </source>
</evidence>
<dbReference type="CDD" id="cd14212">
    <property type="entry name" value="PKc_YAK1"/>
    <property type="match status" value="1"/>
</dbReference>
<protein>
    <recommendedName>
        <fullName evidence="9">Protein kinase domain-containing protein</fullName>
    </recommendedName>
</protein>
<gene>
    <name evidence="10" type="ORF">DKX38_019774</name>
</gene>
<evidence type="ECO:0000256" key="4">
    <source>
        <dbReference type="ARBA" id="ARBA00022741"/>
    </source>
</evidence>
<comment type="caution">
    <text evidence="10">The sequence shown here is derived from an EMBL/GenBank/DDBJ whole genome shotgun (WGS) entry which is preliminary data.</text>
</comment>
<feature type="compositionally biased region" description="Polar residues" evidence="8">
    <location>
        <begin position="975"/>
        <end position="1005"/>
    </location>
</feature>
<evidence type="ECO:0000256" key="8">
    <source>
        <dbReference type="SAM" id="MobiDB-lite"/>
    </source>
</evidence>
<comment type="similarity">
    <text evidence="1">Belongs to the protein kinase superfamily. CMGC Ser/Thr protein kinase family. MNB/DYRK subfamily.</text>
</comment>
<dbReference type="PROSITE" id="PS00108">
    <property type="entry name" value="PROTEIN_KINASE_ST"/>
    <property type="match status" value="1"/>
</dbReference>
<dbReference type="InterPro" id="IPR008271">
    <property type="entry name" value="Ser/Thr_kinase_AS"/>
</dbReference>
<dbReference type="SUPFAM" id="SSF56112">
    <property type="entry name" value="Protein kinase-like (PK-like)"/>
    <property type="match status" value="1"/>
</dbReference>
<evidence type="ECO:0000259" key="9">
    <source>
        <dbReference type="PROSITE" id="PS50011"/>
    </source>
</evidence>
<feature type="compositionally biased region" description="Polar residues" evidence="8">
    <location>
        <begin position="699"/>
        <end position="715"/>
    </location>
</feature>
<evidence type="ECO:0000256" key="6">
    <source>
        <dbReference type="ARBA" id="ARBA00022840"/>
    </source>
</evidence>
<accession>A0A5N5KH47</accession>
<evidence type="ECO:0000256" key="5">
    <source>
        <dbReference type="ARBA" id="ARBA00022777"/>
    </source>
</evidence>
<dbReference type="Proteomes" id="UP000326939">
    <property type="component" value="Chromosome 13"/>
</dbReference>
<dbReference type="Gene3D" id="1.10.510.10">
    <property type="entry name" value="Transferase(Phosphotransferase) domain 1"/>
    <property type="match status" value="1"/>
</dbReference>
<evidence type="ECO:0000256" key="3">
    <source>
        <dbReference type="ARBA" id="ARBA00022679"/>
    </source>
</evidence>
<proteinExistence type="inferred from homology"/>
<reference evidence="11" key="1">
    <citation type="journal article" date="2019" name="Gigascience">
        <title>De novo genome assembly of the endangered Acer yangbiense, a plant species with extremely small populations endemic to Yunnan Province, China.</title>
        <authorList>
            <person name="Yang J."/>
            <person name="Wariss H.M."/>
            <person name="Tao L."/>
            <person name="Zhang R."/>
            <person name="Yun Q."/>
            <person name="Hollingsworth P."/>
            <person name="Dao Z."/>
            <person name="Luo G."/>
            <person name="Guo H."/>
            <person name="Ma Y."/>
            <person name="Sun W."/>
        </authorList>
    </citation>
    <scope>NUCLEOTIDE SEQUENCE [LARGE SCALE GENOMIC DNA]</scope>
    <source>
        <strain evidence="11">cv. br00</strain>
    </source>
</reference>
<dbReference type="GO" id="GO:0005524">
    <property type="term" value="F:ATP binding"/>
    <property type="evidence" value="ECO:0007669"/>
    <property type="project" value="UniProtKB-UniRule"/>
</dbReference>
<feature type="compositionally biased region" description="Polar residues" evidence="8">
    <location>
        <begin position="753"/>
        <end position="795"/>
    </location>
</feature>
<dbReference type="Gene3D" id="3.30.200.20">
    <property type="entry name" value="Phosphorylase Kinase, domain 1"/>
    <property type="match status" value="1"/>
</dbReference>
<dbReference type="InterPro" id="IPR050494">
    <property type="entry name" value="Ser_Thr_dual-spec_kinase"/>
</dbReference>
<dbReference type="PROSITE" id="PS00107">
    <property type="entry name" value="PROTEIN_KINASE_ATP"/>
    <property type="match status" value="1"/>
</dbReference>
<dbReference type="EMBL" id="VDCV01000013">
    <property type="protein sequence ID" value="KAB5529693.1"/>
    <property type="molecule type" value="Genomic_DNA"/>
</dbReference>
<dbReference type="InterPro" id="IPR000719">
    <property type="entry name" value="Prot_kinase_dom"/>
</dbReference>
<dbReference type="FunFam" id="3.30.200.20:FF:000087">
    <property type="entry name" value="Dual specificity tyrosine-phosphorylation-regulated kinase 1A"/>
    <property type="match status" value="1"/>
</dbReference>
<sequence length="1053" mass="115860">MGLESAGGFLNFSTKETQLVTAVESMDEVGSNELDEPSVPWRPRQLAFGQYRQGREPANKEQILRVVVRRPGVGFFEVVISYDFPEISSTLLCFFISIVQCEGCTPEIGSYNADVRAELLMMQLVAKLTKDIVETYQTCNPQFKYSEELNPKRYLTSPSAGVLNDGHDNVNSDLILTVNFALVNLDTQRRYVVKDVLGHGTFGQVAKCWVAETNNLVAVKIIKNQPAYHQQALVEVSILTTLNKKYDPEDKHHIVRIYDYFVYQRHLCICFELLDTNLYELIKMNQFRGLSLSIVQLFSKQILRGLALLKDAGIIHCDLKPENILLCTSLKPAEIKIIDFGSACMEDRTVYSYIQSRYYRSPEVLLGCQYPFTGTLIHSRYSTAIDMWSFGCIVAELFLGLPLFPGASEFDLLRRMIEILGGQPPDYVLKEAKNANKFFKCIGSVQNLESSEVSRGGRSAYQALTVEEYESRERKKPSIGKEYFHRMNLEAIVTNYPYRKNLPQEDIKKESQIRLALIDFLRGLVEFDPAKRWSPFQASKHPFVTGEPFTCPYKPPLETPRMPVSQNIKVDHHPGGGHWFAAGLSPNNPGRARVSLHNSPHFQAVPYGHGTSYGSVGSHGSYNDGIGLGSSYGSYGDGSNMFAYYSPVAPSGMNMHPQAGLAMLGSSPDARWRFIQYSHGNGLGMSPSAGNFAPLPLGTSPSQFTPPNSHGQASAGSPGHYGPTSPARSCSHGSPLGKMAAVTQFNRRKSWGYSGSYQSQDCTSSSNWQGQSTDGACSNQSEENPSVLGSSPSHRQSSWMQQQGGSGSAAGPSNIQSIPGSFKPAPNMKCPQRAGPIHDKPEASLSLPDPGDWDPNYSDELLLQEDGSDVSSISTEFSDSMHLGSGVPVVGVGRSNRSSNASSSSLNERNGPFHAFSHVDVGSPPTAHELHVGYGRSMSKPSYFTPHISQNSPSRLGQQPLQRFSHGRPTARGSEWNNIKLQPPSSSLNSGGQRSPGSSSLNNSMPWGPTSIAFHRHHPGEEKTLKGLPSFVATIISYCDDFVIECWKKVVPH</sequence>
<name>A0A5N5KH47_9ROSI</name>
<feature type="compositionally biased region" description="Polar residues" evidence="8">
    <location>
        <begin position="941"/>
        <end position="962"/>
    </location>
</feature>
<keyword evidence="11" id="KW-1185">Reference proteome</keyword>
<evidence type="ECO:0000256" key="1">
    <source>
        <dbReference type="ARBA" id="ARBA00008867"/>
    </source>
</evidence>
<evidence type="ECO:0000256" key="2">
    <source>
        <dbReference type="ARBA" id="ARBA00022527"/>
    </source>
</evidence>
<dbReference type="AlphaFoldDB" id="A0A5N5KH47"/>
<feature type="region of interest" description="Disordered" evidence="8">
    <location>
        <begin position="753"/>
        <end position="859"/>
    </location>
</feature>
<dbReference type="PANTHER" id="PTHR24058:SF17">
    <property type="entry name" value="HOMEODOMAIN INTERACTING PROTEIN KINASE, ISOFORM D"/>
    <property type="match status" value="1"/>
</dbReference>
<keyword evidence="3" id="KW-0808">Transferase</keyword>
<evidence type="ECO:0000256" key="7">
    <source>
        <dbReference type="PROSITE-ProRule" id="PRU10141"/>
    </source>
</evidence>
<dbReference type="PANTHER" id="PTHR24058">
    <property type="entry name" value="DUAL SPECIFICITY PROTEIN KINASE"/>
    <property type="match status" value="1"/>
</dbReference>
<evidence type="ECO:0000313" key="11">
    <source>
        <dbReference type="Proteomes" id="UP000326939"/>
    </source>
</evidence>
<feature type="binding site" evidence="7">
    <location>
        <position position="220"/>
    </location>
    <ligand>
        <name>ATP</name>
        <dbReference type="ChEBI" id="CHEBI:30616"/>
    </ligand>
</feature>
<keyword evidence="6 7" id="KW-0067">ATP-binding</keyword>
<dbReference type="Pfam" id="PF00069">
    <property type="entry name" value="Pkinase"/>
    <property type="match status" value="1"/>
</dbReference>
<feature type="region of interest" description="Disordered" evidence="8">
    <location>
        <begin position="692"/>
        <end position="735"/>
    </location>
</feature>
<dbReference type="InterPro" id="IPR017441">
    <property type="entry name" value="Protein_kinase_ATP_BS"/>
</dbReference>
<dbReference type="GO" id="GO:0004674">
    <property type="term" value="F:protein serine/threonine kinase activity"/>
    <property type="evidence" value="ECO:0007669"/>
    <property type="project" value="UniProtKB-KW"/>
</dbReference>
<keyword evidence="5" id="KW-0418">Kinase</keyword>
<feature type="region of interest" description="Disordered" evidence="8">
    <location>
        <begin position="941"/>
        <end position="1006"/>
    </location>
</feature>
<dbReference type="InterPro" id="IPR011009">
    <property type="entry name" value="Kinase-like_dom_sf"/>
</dbReference>
<dbReference type="GO" id="GO:0005737">
    <property type="term" value="C:cytoplasm"/>
    <property type="evidence" value="ECO:0007669"/>
    <property type="project" value="TreeGrafter"/>
</dbReference>
<organism evidence="10 11">
    <name type="scientific">Salix brachista</name>
    <dbReference type="NCBI Taxonomy" id="2182728"/>
    <lineage>
        <taxon>Eukaryota</taxon>
        <taxon>Viridiplantae</taxon>
        <taxon>Streptophyta</taxon>
        <taxon>Embryophyta</taxon>
        <taxon>Tracheophyta</taxon>
        <taxon>Spermatophyta</taxon>
        <taxon>Magnoliopsida</taxon>
        <taxon>eudicotyledons</taxon>
        <taxon>Gunneridae</taxon>
        <taxon>Pentapetalae</taxon>
        <taxon>rosids</taxon>
        <taxon>fabids</taxon>
        <taxon>Malpighiales</taxon>
        <taxon>Salicaceae</taxon>
        <taxon>Saliceae</taxon>
        <taxon>Salix</taxon>
    </lineage>
</organism>